<protein>
    <submittedName>
        <fullName evidence="5">DNA-binding transcriptional regulator, AcrR family</fullName>
    </submittedName>
</protein>
<evidence type="ECO:0000256" key="2">
    <source>
        <dbReference type="PROSITE-ProRule" id="PRU00335"/>
    </source>
</evidence>
<dbReference type="EMBL" id="FNTL01000004">
    <property type="protein sequence ID" value="SEC68035.1"/>
    <property type="molecule type" value="Genomic_DNA"/>
</dbReference>
<dbReference type="PRINTS" id="PR00455">
    <property type="entry name" value="HTHTETR"/>
</dbReference>
<dbReference type="SUPFAM" id="SSF48498">
    <property type="entry name" value="Tetracyclin repressor-like, C-terminal domain"/>
    <property type="match status" value="1"/>
</dbReference>
<dbReference type="InterPro" id="IPR036271">
    <property type="entry name" value="Tet_transcr_reg_TetR-rel_C_sf"/>
</dbReference>
<dbReference type="PROSITE" id="PS50977">
    <property type="entry name" value="HTH_TETR_2"/>
    <property type="match status" value="1"/>
</dbReference>
<accession>A0A1H4UH83</accession>
<evidence type="ECO:0000256" key="1">
    <source>
        <dbReference type="ARBA" id="ARBA00023125"/>
    </source>
</evidence>
<feature type="domain" description="HTH tetR-type" evidence="4">
    <location>
        <begin position="31"/>
        <end position="91"/>
    </location>
</feature>
<dbReference type="InterPro" id="IPR001647">
    <property type="entry name" value="HTH_TetR"/>
</dbReference>
<dbReference type="Pfam" id="PF17920">
    <property type="entry name" value="TetR_C_16"/>
    <property type="match status" value="1"/>
</dbReference>
<sequence>MSAEAAHTMTEPATREEATPGPRTGRRPGNPDTRSRILATARKLFAQNGFDKTSVRSVAGGAGVDSALVHHYFGTKRELFLASVDIPVDPTQVIAPVLDGPTGEIGRHLARAVFSVWESPHRPAVVAAFRSAMSGDEPTLIRTFLLEVVLRDLGPRVDDPPGTGMLRMQLVASQMAGVLVTRYVLEFEPLASLPVDDLIEIVAPTLQRYLTGALPI</sequence>
<dbReference type="PANTHER" id="PTHR30055">
    <property type="entry name" value="HTH-TYPE TRANSCRIPTIONAL REGULATOR RUTR"/>
    <property type="match status" value="1"/>
</dbReference>
<evidence type="ECO:0000313" key="6">
    <source>
        <dbReference type="Proteomes" id="UP000183407"/>
    </source>
</evidence>
<evidence type="ECO:0000313" key="5">
    <source>
        <dbReference type="EMBL" id="SEC68035.1"/>
    </source>
</evidence>
<dbReference type="SUPFAM" id="SSF46689">
    <property type="entry name" value="Homeodomain-like"/>
    <property type="match status" value="1"/>
</dbReference>
<dbReference type="Proteomes" id="UP000183407">
    <property type="component" value="Unassembled WGS sequence"/>
</dbReference>
<dbReference type="GO" id="GO:0000976">
    <property type="term" value="F:transcription cis-regulatory region binding"/>
    <property type="evidence" value="ECO:0007669"/>
    <property type="project" value="TreeGrafter"/>
</dbReference>
<feature type="region of interest" description="Disordered" evidence="3">
    <location>
        <begin position="1"/>
        <end position="34"/>
    </location>
</feature>
<feature type="compositionally biased region" description="Low complexity" evidence="3">
    <location>
        <begin position="19"/>
        <end position="32"/>
    </location>
</feature>
<dbReference type="PANTHER" id="PTHR30055:SF235">
    <property type="entry name" value="TRANSCRIPTIONAL REGULATORY PROTEIN"/>
    <property type="match status" value="1"/>
</dbReference>
<dbReference type="AlphaFoldDB" id="A0A1H4UH83"/>
<proteinExistence type="predicted"/>
<reference evidence="6" key="1">
    <citation type="submission" date="2016-10" db="EMBL/GenBank/DDBJ databases">
        <authorList>
            <person name="Varghese N."/>
        </authorList>
    </citation>
    <scope>NUCLEOTIDE SEQUENCE [LARGE SCALE GENOMIC DNA]</scope>
    <source>
        <strain evidence="6">DSM 44719</strain>
    </source>
</reference>
<evidence type="ECO:0000256" key="3">
    <source>
        <dbReference type="SAM" id="MobiDB-lite"/>
    </source>
</evidence>
<feature type="DNA-binding region" description="H-T-H motif" evidence="2">
    <location>
        <begin position="54"/>
        <end position="73"/>
    </location>
</feature>
<dbReference type="GO" id="GO:0003700">
    <property type="term" value="F:DNA-binding transcription factor activity"/>
    <property type="evidence" value="ECO:0007669"/>
    <property type="project" value="TreeGrafter"/>
</dbReference>
<dbReference type="InterPro" id="IPR041678">
    <property type="entry name" value="TetR_C_16"/>
</dbReference>
<evidence type="ECO:0000259" key="4">
    <source>
        <dbReference type="PROSITE" id="PS50977"/>
    </source>
</evidence>
<dbReference type="Gene3D" id="1.10.357.10">
    <property type="entry name" value="Tetracycline Repressor, domain 2"/>
    <property type="match status" value="1"/>
</dbReference>
<dbReference type="Gene3D" id="1.10.10.60">
    <property type="entry name" value="Homeodomain-like"/>
    <property type="match status" value="1"/>
</dbReference>
<dbReference type="InterPro" id="IPR050109">
    <property type="entry name" value="HTH-type_TetR-like_transc_reg"/>
</dbReference>
<organism evidence="5 6">
    <name type="scientific">Rhodococcus jostii</name>
    <dbReference type="NCBI Taxonomy" id="132919"/>
    <lineage>
        <taxon>Bacteria</taxon>
        <taxon>Bacillati</taxon>
        <taxon>Actinomycetota</taxon>
        <taxon>Actinomycetes</taxon>
        <taxon>Mycobacteriales</taxon>
        <taxon>Nocardiaceae</taxon>
        <taxon>Rhodococcus</taxon>
    </lineage>
</organism>
<name>A0A1H4UH83_RHOJO</name>
<gene>
    <name evidence="5" type="ORF">SAMN04490220_2291</name>
</gene>
<keyword evidence="1 2" id="KW-0238">DNA-binding</keyword>
<dbReference type="InterPro" id="IPR009057">
    <property type="entry name" value="Homeodomain-like_sf"/>
</dbReference>
<dbReference type="Pfam" id="PF00440">
    <property type="entry name" value="TetR_N"/>
    <property type="match status" value="1"/>
</dbReference>